<reference evidence="1 2" key="1">
    <citation type="journal article" date="2011" name="Nature">
        <title>Genome sequencing reveals insights into physiology and longevity of the naked mole rat.</title>
        <authorList>
            <person name="Kim E.B."/>
            <person name="Fang X."/>
            <person name="Fushan A.A."/>
            <person name="Huang Z."/>
            <person name="Lobanov A.V."/>
            <person name="Han L."/>
            <person name="Marino S.M."/>
            <person name="Sun X."/>
            <person name="Turanov A.A."/>
            <person name="Yang P."/>
            <person name="Yim S.H."/>
            <person name="Zhao X."/>
            <person name="Kasaikina M.V."/>
            <person name="Stoletzki N."/>
            <person name="Peng C."/>
            <person name="Polak P."/>
            <person name="Xiong Z."/>
            <person name="Kiezun A."/>
            <person name="Zhu Y."/>
            <person name="Chen Y."/>
            <person name="Kryukov G.V."/>
            <person name="Zhang Q."/>
            <person name="Peshkin L."/>
            <person name="Yang L."/>
            <person name="Bronson R.T."/>
            <person name="Buffenstein R."/>
            <person name="Wang B."/>
            <person name="Han C."/>
            <person name="Li Q."/>
            <person name="Chen L."/>
            <person name="Zhao W."/>
            <person name="Sunyaev S.R."/>
            <person name="Park T.J."/>
            <person name="Zhang G."/>
            <person name="Wang J."/>
            <person name="Gladyshev V.N."/>
        </authorList>
    </citation>
    <scope>NUCLEOTIDE SEQUENCE [LARGE SCALE GENOMIC DNA]</scope>
</reference>
<dbReference type="AlphaFoldDB" id="G5B0G9"/>
<proteinExistence type="predicted"/>
<protein>
    <submittedName>
        <fullName evidence="1">Uncharacterized protein</fullName>
    </submittedName>
</protein>
<evidence type="ECO:0000313" key="2">
    <source>
        <dbReference type="Proteomes" id="UP000006813"/>
    </source>
</evidence>
<gene>
    <name evidence="1" type="ORF">GW7_11433</name>
</gene>
<organism evidence="1 2">
    <name type="scientific">Heterocephalus glaber</name>
    <name type="common">Naked mole rat</name>
    <dbReference type="NCBI Taxonomy" id="10181"/>
    <lineage>
        <taxon>Eukaryota</taxon>
        <taxon>Metazoa</taxon>
        <taxon>Chordata</taxon>
        <taxon>Craniata</taxon>
        <taxon>Vertebrata</taxon>
        <taxon>Euteleostomi</taxon>
        <taxon>Mammalia</taxon>
        <taxon>Eutheria</taxon>
        <taxon>Euarchontoglires</taxon>
        <taxon>Glires</taxon>
        <taxon>Rodentia</taxon>
        <taxon>Hystricomorpha</taxon>
        <taxon>Bathyergidae</taxon>
        <taxon>Heterocephalus</taxon>
    </lineage>
</organism>
<sequence length="191" mass="20317">MGLSSKGSSKDLIFSSCCKTRPALQQWHMSRKCSCVFLYTTPSQTNKYQEQLYTHAPPPVDAGGVGSSPEGPWARVGFGQGGGRGIHRLTLDPVRASAGSDAVASLPVAILGSMTLLPTCCSVGPVWNLAPGCLSSCEYFLNPFLQLLLDNLGSRLLLHMGTGSQTSQIICANGSTQKQKEGNMMHRSTVL</sequence>
<dbReference type="Proteomes" id="UP000006813">
    <property type="component" value="Unassembled WGS sequence"/>
</dbReference>
<name>G5B0G9_HETGA</name>
<dbReference type="InParanoid" id="G5B0G9"/>
<dbReference type="EMBL" id="JH167819">
    <property type="protein sequence ID" value="EHB02780.1"/>
    <property type="molecule type" value="Genomic_DNA"/>
</dbReference>
<evidence type="ECO:0000313" key="1">
    <source>
        <dbReference type="EMBL" id="EHB02780.1"/>
    </source>
</evidence>
<accession>G5B0G9</accession>